<gene>
    <name evidence="2" type="ORF">JDV76_08090</name>
</gene>
<accession>A0ABS0VVW4</accession>
<reference evidence="2 3" key="1">
    <citation type="submission" date="2020-12" db="EMBL/GenBank/DDBJ databases">
        <title>Genome public.</title>
        <authorList>
            <person name="Sun Q."/>
        </authorList>
    </citation>
    <scope>NUCLEOTIDE SEQUENCE [LARGE SCALE GENOMIC DNA]</scope>
    <source>
        <strain evidence="2 3">CCM 8864</strain>
    </source>
</reference>
<evidence type="ECO:0000256" key="1">
    <source>
        <dbReference type="SAM" id="MobiDB-lite"/>
    </source>
</evidence>
<comment type="caution">
    <text evidence="2">The sequence shown here is derived from an EMBL/GenBank/DDBJ whole genome shotgun (WGS) entry which is preliminary data.</text>
</comment>
<sequence length="58" mass="6266">MTISNSTAIDRPAHLVPSPTMVSLLDPDHDRDPQLPAGAASRQPAAPFLERCSTRRSL</sequence>
<protein>
    <submittedName>
        <fullName evidence="2">Uncharacterized protein</fullName>
    </submittedName>
</protein>
<evidence type="ECO:0000313" key="2">
    <source>
        <dbReference type="EMBL" id="MBI9000926.1"/>
    </source>
</evidence>
<proteinExistence type="predicted"/>
<dbReference type="EMBL" id="JAEIOT010000007">
    <property type="protein sequence ID" value="MBI9000926.1"/>
    <property type="molecule type" value="Genomic_DNA"/>
</dbReference>
<organism evidence="2 3">
    <name type="scientific">Corynebacterium marambiense</name>
    <dbReference type="NCBI Taxonomy" id="2765364"/>
    <lineage>
        <taxon>Bacteria</taxon>
        <taxon>Bacillati</taxon>
        <taxon>Actinomycetota</taxon>
        <taxon>Actinomycetes</taxon>
        <taxon>Mycobacteriales</taxon>
        <taxon>Corynebacteriaceae</taxon>
        <taxon>Corynebacterium</taxon>
    </lineage>
</organism>
<feature type="region of interest" description="Disordered" evidence="1">
    <location>
        <begin position="1"/>
        <end position="58"/>
    </location>
</feature>
<dbReference type="Proteomes" id="UP000625574">
    <property type="component" value="Unassembled WGS sequence"/>
</dbReference>
<evidence type="ECO:0000313" key="3">
    <source>
        <dbReference type="Proteomes" id="UP000625574"/>
    </source>
</evidence>
<keyword evidence="3" id="KW-1185">Reference proteome</keyword>
<dbReference type="RefSeq" id="WP_198736334.1">
    <property type="nucleotide sequence ID" value="NZ_JAEIOT010000007.1"/>
</dbReference>
<name>A0ABS0VVW4_9CORY</name>